<organism evidence="1 2">
    <name type="scientific">Vibrio vulnificus</name>
    <dbReference type="NCBI Taxonomy" id="672"/>
    <lineage>
        <taxon>Bacteria</taxon>
        <taxon>Pseudomonadati</taxon>
        <taxon>Pseudomonadota</taxon>
        <taxon>Gammaproteobacteria</taxon>
        <taxon>Vibrionales</taxon>
        <taxon>Vibrionaceae</taxon>
        <taxon>Vibrio</taxon>
    </lineage>
</organism>
<dbReference type="AlphaFoldDB" id="A0A8H9MY56"/>
<evidence type="ECO:0000313" key="2">
    <source>
        <dbReference type="Proteomes" id="UP000863257"/>
    </source>
</evidence>
<reference evidence="1" key="2">
    <citation type="submission" date="2019-01" db="EMBL/GenBank/DDBJ databases">
        <authorList>
            <consortium name="NCBI Pathogen Detection Project"/>
        </authorList>
    </citation>
    <scope>NUCLEOTIDE SEQUENCE</scope>
    <source>
        <strain evidence="1">BCW_3452</strain>
    </source>
</reference>
<evidence type="ECO:0000313" key="1">
    <source>
        <dbReference type="EMBL" id="HAS8538336.1"/>
    </source>
</evidence>
<sequence length="186" mass="20395">MNKQQVQLNLTLTLDEMPSEAELNNLVATLNDRIEGLRADGALSPSMSGFADIEDVEDEPSLISAEVTQKPRHVAFNLNGGGYNLTVEILENLFKIAPPEHVCHEIKSRNGVSTISYDCTRLFAEAIPRHDPFLIKAIGMSQSYSEGETDGHHLSVAEITNNGYTIEDNGTGLEIVTCVPSEYNTF</sequence>
<dbReference type="Proteomes" id="UP000863257">
    <property type="component" value="Unassembled WGS sequence"/>
</dbReference>
<comment type="caution">
    <text evidence="1">The sequence shown here is derived from an EMBL/GenBank/DDBJ whole genome shotgun (WGS) entry which is preliminary data.</text>
</comment>
<proteinExistence type="predicted"/>
<gene>
    <name evidence="1" type="ORF">I7730_00790</name>
</gene>
<name>A0A8H9MY56_VIBVL</name>
<accession>A0A8H9MY56</accession>
<protein>
    <submittedName>
        <fullName evidence="1">Uncharacterized protein</fullName>
    </submittedName>
</protein>
<dbReference type="EMBL" id="DACRBY010000001">
    <property type="protein sequence ID" value="HAS8538336.1"/>
    <property type="molecule type" value="Genomic_DNA"/>
</dbReference>
<reference evidence="1" key="1">
    <citation type="journal article" date="2018" name="Genome Biol.">
        <title>SKESA: strategic k-mer extension for scrupulous assemblies.</title>
        <authorList>
            <person name="Souvorov A."/>
            <person name="Agarwala R."/>
            <person name="Lipman D.J."/>
        </authorList>
    </citation>
    <scope>NUCLEOTIDE SEQUENCE</scope>
    <source>
        <strain evidence="1">BCW_3452</strain>
    </source>
</reference>